<evidence type="ECO:0000313" key="3">
    <source>
        <dbReference type="Proteomes" id="UP000324748"/>
    </source>
</evidence>
<dbReference type="PANTHER" id="PTHR13734">
    <property type="entry name" value="TRNA-NUCLEOTIDYLTRANSFERASE"/>
    <property type="match status" value="1"/>
</dbReference>
<dbReference type="GO" id="GO:0052929">
    <property type="term" value="F:ATP:3'-cytidine-cytidine-tRNA adenylyltransferase activity"/>
    <property type="evidence" value="ECO:0007669"/>
    <property type="project" value="TreeGrafter"/>
</dbReference>
<dbReference type="OrthoDB" id="445712at2759"/>
<dbReference type="PANTHER" id="PTHR13734:SF5">
    <property type="entry name" value="CCA TRNA NUCLEOTIDYLTRANSFERASE, MITOCHONDRIAL"/>
    <property type="match status" value="1"/>
</dbReference>
<keyword evidence="3" id="KW-1185">Reference proteome</keyword>
<keyword evidence="1" id="KW-0694">RNA-binding</keyword>
<comment type="caution">
    <text evidence="2">The sequence shown here is derived from an EMBL/GenBank/DDBJ whole genome shotgun (WGS) entry which is preliminary data.</text>
</comment>
<evidence type="ECO:0000313" key="2">
    <source>
        <dbReference type="EMBL" id="KAA1111561.1"/>
    </source>
</evidence>
<accession>A0A5B0QEH0</accession>
<dbReference type="GO" id="GO:0003723">
    <property type="term" value="F:RNA binding"/>
    <property type="evidence" value="ECO:0007669"/>
    <property type="project" value="UniProtKB-KW"/>
</dbReference>
<keyword evidence="2" id="KW-0808">Transferase</keyword>
<evidence type="ECO:0000256" key="1">
    <source>
        <dbReference type="ARBA" id="ARBA00022884"/>
    </source>
</evidence>
<dbReference type="GO" id="GO:0001680">
    <property type="term" value="P:tRNA 3'-terminal CCA addition"/>
    <property type="evidence" value="ECO:0007669"/>
    <property type="project" value="TreeGrafter"/>
</dbReference>
<dbReference type="Proteomes" id="UP000324748">
    <property type="component" value="Unassembled WGS sequence"/>
</dbReference>
<gene>
    <name evidence="2" type="primary">CCA1_1</name>
    <name evidence="2" type="ORF">PGT21_004521</name>
</gene>
<dbReference type="GO" id="GO:0052927">
    <property type="term" value="F:CC tRNA cytidylyltransferase activity"/>
    <property type="evidence" value="ECO:0007669"/>
    <property type="project" value="TreeGrafter"/>
</dbReference>
<dbReference type="Gene3D" id="3.30.460.10">
    <property type="entry name" value="Beta Polymerase, domain 2"/>
    <property type="match status" value="1"/>
</dbReference>
<dbReference type="AlphaFoldDB" id="A0A5B0QEH0"/>
<name>A0A5B0QEH0_PUCGR</name>
<protein>
    <submittedName>
        <fullName evidence="2">CCA tRNA nucleotidyltransferase, mitochondrial</fullName>
    </submittedName>
</protein>
<dbReference type="InterPro" id="IPR043519">
    <property type="entry name" value="NT_sf"/>
</dbReference>
<sequence>MTGAGHQESSVFLDSPCRSSITALLMTMTGAGHQESEAPLSGLAIKKAVAPHLTAIISTIEARPNQSKHLETATITFLGLELDFVQLRSEEYSDQDSRIPSSVVETHSATCQWWQIGRQIAADHPQKMSSIIEITTEPWRQQSSAAIVKGLQLHQ</sequence>
<organism evidence="2 3">
    <name type="scientific">Puccinia graminis f. sp. tritici</name>
    <dbReference type="NCBI Taxonomy" id="56615"/>
    <lineage>
        <taxon>Eukaryota</taxon>
        <taxon>Fungi</taxon>
        <taxon>Dikarya</taxon>
        <taxon>Basidiomycota</taxon>
        <taxon>Pucciniomycotina</taxon>
        <taxon>Pucciniomycetes</taxon>
        <taxon>Pucciniales</taxon>
        <taxon>Pucciniaceae</taxon>
        <taxon>Puccinia</taxon>
    </lineage>
</organism>
<reference evidence="2 3" key="1">
    <citation type="submission" date="2019-05" db="EMBL/GenBank/DDBJ databases">
        <title>Emergence of the Ug99 lineage of the wheat stem rust pathogen through somatic hybridization.</title>
        <authorList>
            <person name="Li F."/>
            <person name="Upadhyaya N.M."/>
            <person name="Sperschneider J."/>
            <person name="Matny O."/>
            <person name="Nguyen-Phuc H."/>
            <person name="Mago R."/>
            <person name="Raley C."/>
            <person name="Miller M.E."/>
            <person name="Silverstein K.A.T."/>
            <person name="Henningsen E."/>
            <person name="Hirsch C.D."/>
            <person name="Visser B."/>
            <person name="Pretorius Z.A."/>
            <person name="Steffenson B.J."/>
            <person name="Schwessinger B."/>
            <person name="Dodds P.N."/>
            <person name="Figueroa M."/>
        </authorList>
    </citation>
    <scope>NUCLEOTIDE SEQUENCE [LARGE SCALE GENOMIC DNA]</scope>
    <source>
        <strain evidence="2">21-0</strain>
    </source>
</reference>
<dbReference type="EMBL" id="VSWC01000016">
    <property type="protein sequence ID" value="KAA1111561.1"/>
    <property type="molecule type" value="Genomic_DNA"/>
</dbReference>
<proteinExistence type="predicted"/>